<dbReference type="EMBL" id="MCGO01000423">
    <property type="protein sequence ID" value="ORY09264.1"/>
    <property type="molecule type" value="Genomic_DNA"/>
</dbReference>
<sequence>MASTSSGTTKQFTVSANITLNHNIVDPTVFLERNRSLSEDILPKVRTLHFEMIQKTTVETRTQSTNCLRKHIHGRRRAVNLRGLESNGRGRTSRTTLTGNLLNQRRQHLKHVAKLTNKIRLSDSSSRRKRPTARRVHRRRQWHQSGSGSNTSSSNRTRHFCWARSNTLTFVHILPNSSCQLQHRRLTRNRNWLRSTTTIRFHLQLQPNSKLRSQHVSASKLNLLKHGVQHSGTAQGILHVDHQLLIRERPHQLFILLHHQLRQRSPLVRTGTNSSVAANILSRSLVLAKMSPVLKAASMNTSSSSIVGFNGSVARWSLTYFFTTALTSGAVWKLFSTMLSTMIASEGGVAPFSLTMATWRRIVLVQLRTPLPLKGSKATDMVRSSR</sequence>
<comment type="caution">
    <text evidence="2">The sequence shown here is derived from an EMBL/GenBank/DDBJ whole genome shotgun (WGS) entry which is preliminary data.</text>
</comment>
<dbReference type="AlphaFoldDB" id="A0A1Y1ZGH4"/>
<feature type="compositionally biased region" description="Low complexity" evidence="1">
    <location>
        <begin position="145"/>
        <end position="155"/>
    </location>
</feature>
<dbReference type="Proteomes" id="UP000193642">
    <property type="component" value="Unassembled WGS sequence"/>
</dbReference>
<protein>
    <submittedName>
        <fullName evidence="2">Uncharacterized protein</fullName>
    </submittedName>
</protein>
<proteinExistence type="predicted"/>
<evidence type="ECO:0000256" key="1">
    <source>
        <dbReference type="SAM" id="MobiDB-lite"/>
    </source>
</evidence>
<evidence type="ECO:0000313" key="2">
    <source>
        <dbReference type="EMBL" id="ORY09264.1"/>
    </source>
</evidence>
<feature type="compositionally biased region" description="Basic residues" evidence="1">
    <location>
        <begin position="127"/>
        <end position="142"/>
    </location>
</feature>
<evidence type="ECO:0000313" key="3">
    <source>
        <dbReference type="Proteomes" id="UP000193642"/>
    </source>
</evidence>
<name>A0A1Y1ZGH4_9FUNG</name>
<feature type="region of interest" description="Disordered" evidence="1">
    <location>
        <begin position="118"/>
        <end position="156"/>
    </location>
</feature>
<keyword evidence="3" id="KW-1185">Reference proteome</keyword>
<organism evidence="2 3">
    <name type="scientific">Rhizoclosmatium globosum</name>
    <dbReference type="NCBI Taxonomy" id="329046"/>
    <lineage>
        <taxon>Eukaryota</taxon>
        <taxon>Fungi</taxon>
        <taxon>Fungi incertae sedis</taxon>
        <taxon>Chytridiomycota</taxon>
        <taxon>Chytridiomycota incertae sedis</taxon>
        <taxon>Chytridiomycetes</taxon>
        <taxon>Chytridiales</taxon>
        <taxon>Chytriomycetaceae</taxon>
        <taxon>Rhizoclosmatium</taxon>
    </lineage>
</organism>
<accession>A0A1Y1ZGH4</accession>
<reference evidence="2 3" key="1">
    <citation type="submission" date="2016-07" db="EMBL/GenBank/DDBJ databases">
        <title>Pervasive Adenine N6-methylation of Active Genes in Fungi.</title>
        <authorList>
            <consortium name="DOE Joint Genome Institute"/>
            <person name="Mondo S.J."/>
            <person name="Dannebaum R.O."/>
            <person name="Kuo R.C."/>
            <person name="Labutti K."/>
            <person name="Haridas S."/>
            <person name="Kuo A."/>
            <person name="Salamov A."/>
            <person name="Ahrendt S.R."/>
            <person name="Lipzen A."/>
            <person name="Sullivan W."/>
            <person name="Andreopoulos W.B."/>
            <person name="Clum A."/>
            <person name="Lindquist E."/>
            <person name="Daum C."/>
            <person name="Ramamoorthy G.K."/>
            <person name="Gryganskyi A."/>
            <person name="Culley D."/>
            <person name="Magnuson J.K."/>
            <person name="James T.Y."/>
            <person name="O'Malley M.A."/>
            <person name="Stajich J.E."/>
            <person name="Spatafora J.W."/>
            <person name="Visel A."/>
            <person name="Grigoriev I.V."/>
        </authorList>
    </citation>
    <scope>NUCLEOTIDE SEQUENCE [LARGE SCALE GENOMIC DNA]</scope>
    <source>
        <strain evidence="2 3">JEL800</strain>
    </source>
</reference>
<gene>
    <name evidence="2" type="ORF">BCR33DRAFT_424333</name>
</gene>